<dbReference type="InterPro" id="IPR053930">
    <property type="entry name" value="RapZ-like_N"/>
</dbReference>
<proteinExistence type="predicted"/>
<dbReference type="AlphaFoldDB" id="A0A4U9W925"/>
<dbReference type="Pfam" id="PF03668">
    <property type="entry name" value="RapZ-like_N"/>
    <property type="match status" value="1"/>
</dbReference>
<evidence type="ECO:0000259" key="1">
    <source>
        <dbReference type="Pfam" id="PF03668"/>
    </source>
</evidence>
<accession>A0A4U9W925</accession>
<reference evidence="2" key="1">
    <citation type="submission" date="2019-05" db="EMBL/GenBank/DDBJ databases">
        <authorList>
            <consortium name="Pathogen Informatics"/>
        </authorList>
    </citation>
    <scope>NUCLEOTIDE SEQUENCE [LARGE SCALE GENOMIC DNA]</scope>
    <source>
        <strain evidence="2">NCTC12965</strain>
    </source>
</reference>
<feature type="domain" description="RapZ-like N-terminal" evidence="1">
    <location>
        <begin position="2"/>
        <end position="69"/>
    </location>
</feature>
<dbReference type="EMBL" id="CABEEZ010000133">
    <property type="protein sequence ID" value="VTR55437.1"/>
    <property type="molecule type" value="Genomic_DNA"/>
</dbReference>
<evidence type="ECO:0000313" key="2">
    <source>
        <dbReference type="EMBL" id="VTR55437.1"/>
    </source>
</evidence>
<protein>
    <submittedName>
        <fullName evidence="2">GlmZ(SRNA)-inactivating NTPase</fullName>
    </submittedName>
</protein>
<gene>
    <name evidence="2" type="primary">yhbJ_2</name>
    <name evidence="2" type="ORF">NCTC12965_06977</name>
</gene>
<organism evidence="2">
    <name type="scientific">Serratia fonticola</name>
    <dbReference type="NCBI Taxonomy" id="47917"/>
    <lineage>
        <taxon>Bacteria</taxon>
        <taxon>Pseudomonadati</taxon>
        <taxon>Pseudomonadota</taxon>
        <taxon>Gammaproteobacteria</taxon>
        <taxon>Enterobacterales</taxon>
        <taxon>Yersiniaceae</taxon>
        <taxon>Serratia</taxon>
    </lineage>
</organism>
<sequence length="98" mass="11208">MVLLPQLAQTLAERNSSAAVSIDVRNMPESPEVFEYAMTQLPESFTPQLLFLDADRNTLIRRYSDTRRCILSLPRTCRWKARSMKKAICLSHCVPVPI</sequence>
<name>A0A4U9W925_SERFO</name>